<dbReference type="AlphaFoldDB" id="A0A4R8H7N1"/>
<evidence type="ECO:0000256" key="1">
    <source>
        <dbReference type="SAM" id="Phobius"/>
    </source>
</evidence>
<evidence type="ECO:0000313" key="3">
    <source>
        <dbReference type="Proteomes" id="UP000295832"/>
    </source>
</evidence>
<keyword evidence="1" id="KW-0812">Transmembrane</keyword>
<dbReference type="EMBL" id="SOEG01000012">
    <property type="protein sequence ID" value="TDX51537.1"/>
    <property type="molecule type" value="Genomic_DNA"/>
</dbReference>
<keyword evidence="3" id="KW-1185">Reference proteome</keyword>
<dbReference type="RefSeq" id="WP_134116610.1">
    <property type="nucleotide sequence ID" value="NZ_SOEG01000012.1"/>
</dbReference>
<dbReference type="STRING" id="926561.GCA_000379025_00153"/>
<dbReference type="InterPro" id="IPR025341">
    <property type="entry name" value="DUF4247"/>
</dbReference>
<protein>
    <submittedName>
        <fullName evidence="2">Uncharacterized protein DUF4247</fullName>
    </submittedName>
</protein>
<dbReference type="Pfam" id="PF14042">
    <property type="entry name" value="DUF4247"/>
    <property type="match status" value="1"/>
</dbReference>
<sequence length="142" mass="15751">MFNETFTIGVITLIIMVVIGMALFPSASIAKRIDNSFKLDAKANGMAIYNSSQSVNSTFRKVRDLKNPYDVRVDSSGKNFMLYEDYIVVLTPKGSATQIEVMRHQKAYNRYHGPIVNYWGGNLRNGSIGRPSSRGGGFGFGK</sequence>
<evidence type="ECO:0000313" key="2">
    <source>
        <dbReference type="EMBL" id="TDX51537.1"/>
    </source>
</evidence>
<feature type="transmembrane region" description="Helical" evidence="1">
    <location>
        <begin position="6"/>
        <end position="24"/>
    </location>
</feature>
<comment type="caution">
    <text evidence="2">The sequence shown here is derived from an EMBL/GenBank/DDBJ whole genome shotgun (WGS) entry which is preliminary data.</text>
</comment>
<gene>
    <name evidence="2" type="ORF">C7959_11237</name>
</gene>
<name>A0A4R8H7N1_9FIRM</name>
<keyword evidence="1" id="KW-1133">Transmembrane helix</keyword>
<proteinExistence type="predicted"/>
<keyword evidence="1" id="KW-0472">Membrane</keyword>
<organism evidence="2 3">
    <name type="scientific">Orenia marismortui</name>
    <dbReference type="NCBI Taxonomy" id="46469"/>
    <lineage>
        <taxon>Bacteria</taxon>
        <taxon>Bacillati</taxon>
        <taxon>Bacillota</taxon>
        <taxon>Clostridia</taxon>
        <taxon>Halanaerobiales</taxon>
        <taxon>Halobacteroidaceae</taxon>
        <taxon>Orenia</taxon>
    </lineage>
</organism>
<dbReference type="Proteomes" id="UP000295832">
    <property type="component" value="Unassembled WGS sequence"/>
</dbReference>
<accession>A0A4R8H7N1</accession>
<reference evidence="2 3" key="1">
    <citation type="submission" date="2019-03" db="EMBL/GenBank/DDBJ databases">
        <title>Subsurface microbial communities from deep shales in Ohio and West Virginia, USA.</title>
        <authorList>
            <person name="Wrighton K."/>
        </authorList>
    </citation>
    <scope>NUCLEOTIDE SEQUENCE [LARGE SCALE GENOMIC DNA]</scope>
    <source>
        <strain evidence="2 3">MSL 6dP</strain>
    </source>
</reference>